<accession>A0A4C1TBU9</accession>
<comment type="caution">
    <text evidence="2">The sequence shown here is derived from an EMBL/GenBank/DDBJ whole genome shotgun (WGS) entry which is preliminary data.</text>
</comment>
<keyword evidence="3" id="KW-1185">Reference proteome</keyword>
<proteinExistence type="predicted"/>
<feature type="region of interest" description="Disordered" evidence="1">
    <location>
        <begin position="1"/>
        <end position="23"/>
    </location>
</feature>
<dbReference type="Proteomes" id="UP000299102">
    <property type="component" value="Unassembled WGS sequence"/>
</dbReference>
<sequence length="68" mass="7532">MGNQEGATKIELNNASHSEHSQLTNTWNRGREEINMEHVQRTQRLSVIAVGQISTIRTQGAHNGPILA</sequence>
<evidence type="ECO:0000313" key="2">
    <source>
        <dbReference type="EMBL" id="GBP10887.1"/>
    </source>
</evidence>
<evidence type="ECO:0000313" key="3">
    <source>
        <dbReference type="Proteomes" id="UP000299102"/>
    </source>
</evidence>
<reference evidence="2 3" key="1">
    <citation type="journal article" date="2019" name="Commun. Biol.">
        <title>The bagworm genome reveals a unique fibroin gene that provides high tensile strength.</title>
        <authorList>
            <person name="Kono N."/>
            <person name="Nakamura H."/>
            <person name="Ohtoshi R."/>
            <person name="Tomita M."/>
            <person name="Numata K."/>
            <person name="Arakawa K."/>
        </authorList>
    </citation>
    <scope>NUCLEOTIDE SEQUENCE [LARGE SCALE GENOMIC DNA]</scope>
</reference>
<gene>
    <name evidence="2" type="ORF">EVAR_101537_1</name>
</gene>
<protein>
    <submittedName>
        <fullName evidence="2">Uncharacterized protein</fullName>
    </submittedName>
</protein>
<dbReference type="EMBL" id="BGZK01004786">
    <property type="protein sequence ID" value="GBP10887.1"/>
    <property type="molecule type" value="Genomic_DNA"/>
</dbReference>
<organism evidence="2 3">
    <name type="scientific">Eumeta variegata</name>
    <name type="common">Bagworm moth</name>
    <name type="synonym">Eumeta japonica</name>
    <dbReference type="NCBI Taxonomy" id="151549"/>
    <lineage>
        <taxon>Eukaryota</taxon>
        <taxon>Metazoa</taxon>
        <taxon>Ecdysozoa</taxon>
        <taxon>Arthropoda</taxon>
        <taxon>Hexapoda</taxon>
        <taxon>Insecta</taxon>
        <taxon>Pterygota</taxon>
        <taxon>Neoptera</taxon>
        <taxon>Endopterygota</taxon>
        <taxon>Lepidoptera</taxon>
        <taxon>Glossata</taxon>
        <taxon>Ditrysia</taxon>
        <taxon>Tineoidea</taxon>
        <taxon>Psychidae</taxon>
        <taxon>Oiketicinae</taxon>
        <taxon>Eumeta</taxon>
    </lineage>
</organism>
<evidence type="ECO:0000256" key="1">
    <source>
        <dbReference type="SAM" id="MobiDB-lite"/>
    </source>
</evidence>
<dbReference type="AlphaFoldDB" id="A0A4C1TBU9"/>
<name>A0A4C1TBU9_EUMVA</name>